<reference evidence="2" key="1">
    <citation type="journal article" date="2024" name="Proc. Natl. Acad. Sci. U.S.A.">
        <title>Extraordinary preservation of gene collinearity over three hundred million years revealed in homosporous lycophytes.</title>
        <authorList>
            <person name="Li C."/>
            <person name="Wickell D."/>
            <person name="Kuo L.Y."/>
            <person name="Chen X."/>
            <person name="Nie B."/>
            <person name="Liao X."/>
            <person name="Peng D."/>
            <person name="Ji J."/>
            <person name="Jenkins J."/>
            <person name="Williams M."/>
            <person name="Shu S."/>
            <person name="Plott C."/>
            <person name="Barry K."/>
            <person name="Rajasekar S."/>
            <person name="Grimwood J."/>
            <person name="Han X."/>
            <person name="Sun S."/>
            <person name="Hou Z."/>
            <person name="He W."/>
            <person name="Dai G."/>
            <person name="Sun C."/>
            <person name="Schmutz J."/>
            <person name="Leebens-Mack J.H."/>
            <person name="Li F.W."/>
            <person name="Wang L."/>
        </authorList>
    </citation>
    <scope>NUCLEOTIDE SEQUENCE [LARGE SCALE GENOMIC DNA]</scope>
    <source>
        <strain evidence="2">cv. PW_Plant_1</strain>
    </source>
</reference>
<name>A0ACC2D671_DIPCM</name>
<accession>A0ACC2D671</accession>
<proteinExistence type="predicted"/>
<dbReference type="EMBL" id="CM055098">
    <property type="protein sequence ID" value="KAJ7549685.1"/>
    <property type="molecule type" value="Genomic_DNA"/>
</dbReference>
<evidence type="ECO:0000313" key="1">
    <source>
        <dbReference type="EMBL" id="KAJ7549685.1"/>
    </source>
</evidence>
<comment type="caution">
    <text evidence="1">The sequence shown here is derived from an EMBL/GenBank/DDBJ whole genome shotgun (WGS) entry which is preliminary data.</text>
</comment>
<evidence type="ECO:0000313" key="2">
    <source>
        <dbReference type="Proteomes" id="UP001162992"/>
    </source>
</evidence>
<sequence length="281" mass="29604">MPLQEKDRSAAVGSSAIDDAILHLDSIIAHLKDAALKQSNVASRAFDLAPTNGPALQAKNPNACGELKQAVSNMASPEIPKKNIPKSERASEKLEKGPSNAAPKVSSSFAAEKSELFDKAHIQVGLVLSVEDHPVAEKLYVCKVEVANKELRQVVAGLRKFISKSELLGKKVCVILNLKPAKLAGQVSEAMILAGDSHVPDTQEVVKVLEPPSNSSIGDQIYLQGGTASANPAKQLSSKIWEKIVPLLKVVGGFATFDGTLLVNSTGAVRVDGLPDGSGIH</sequence>
<keyword evidence="2" id="KW-1185">Reference proteome</keyword>
<organism evidence="1 2">
    <name type="scientific">Diphasiastrum complanatum</name>
    <name type="common">Issler's clubmoss</name>
    <name type="synonym">Lycopodium complanatum</name>
    <dbReference type="NCBI Taxonomy" id="34168"/>
    <lineage>
        <taxon>Eukaryota</taxon>
        <taxon>Viridiplantae</taxon>
        <taxon>Streptophyta</taxon>
        <taxon>Embryophyta</taxon>
        <taxon>Tracheophyta</taxon>
        <taxon>Lycopodiopsida</taxon>
        <taxon>Lycopodiales</taxon>
        <taxon>Lycopodiaceae</taxon>
        <taxon>Lycopodioideae</taxon>
        <taxon>Diphasiastrum</taxon>
    </lineage>
</organism>
<gene>
    <name evidence="1" type="ORF">O6H91_07G062400</name>
</gene>
<protein>
    <submittedName>
        <fullName evidence="1">Uncharacterized protein</fullName>
    </submittedName>
</protein>
<dbReference type="Proteomes" id="UP001162992">
    <property type="component" value="Chromosome 7"/>
</dbReference>